<evidence type="ECO:0000259" key="10">
    <source>
        <dbReference type="Pfam" id="PF07885"/>
    </source>
</evidence>
<dbReference type="InterPro" id="IPR003280">
    <property type="entry name" value="2pore_dom_K_chnl"/>
</dbReference>
<dbReference type="AlphaFoldDB" id="A0AAF3F900"/>
<keyword evidence="3 8" id="KW-0812">Transmembrane</keyword>
<proteinExistence type="inferred from homology"/>
<comment type="subcellular location">
    <subcellularLocation>
        <location evidence="1">Membrane</location>
        <topology evidence="1">Multi-pass membrane protein</topology>
    </subcellularLocation>
</comment>
<dbReference type="PRINTS" id="PR01333">
    <property type="entry name" value="2POREKCHANEL"/>
</dbReference>
<feature type="domain" description="Potassium channel" evidence="10">
    <location>
        <begin position="191"/>
        <end position="255"/>
    </location>
</feature>
<feature type="transmembrane region" description="Helical" evidence="9">
    <location>
        <begin position="114"/>
        <end position="135"/>
    </location>
</feature>
<evidence type="ECO:0000256" key="8">
    <source>
        <dbReference type="RuleBase" id="RU003857"/>
    </source>
</evidence>
<evidence type="ECO:0000256" key="1">
    <source>
        <dbReference type="ARBA" id="ARBA00004141"/>
    </source>
</evidence>
<dbReference type="FunFam" id="1.10.287.70:FF:000235">
    <property type="entry name" value="TWiK family of potassium channels"/>
    <property type="match status" value="1"/>
</dbReference>
<keyword evidence="11" id="KW-1185">Reference proteome</keyword>
<dbReference type="GO" id="GO:0030322">
    <property type="term" value="P:stabilization of membrane potential"/>
    <property type="evidence" value="ECO:0007669"/>
    <property type="project" value="TreeGrafter"/>
</dbReference>
<dbReference type="PANTHER" id="PTHR11003">
    <property type="entry name" value="POTASSIUM CHANNEL, SUBFAMILY K"/>
    <property type="match status" value="1"/>
</dbReference>
<name>A0AAF3F900_9BILA</name>
<dbReference type="GO" id="GO:0005886">
    <property type="term" value="C:plasma membrane"/>
    <property type="evidence" value="ECO:0007669"/>
    <property type="project" value="TreeGrafter"/>
</dbReference>
<dbReference type="InterPro" id="IPR013099">
    <property type="entry name" value="K_chnl_dom"/>
</dbReference>
<sequence length="405" mass="45597">MSFLIFQHLQRVRSVFLHVGLVTLCVSYILIGAQVFLLIERPVEQRAKEMAAMRFHQMKEDFISNLSANPKDFDRLIDEYTREMFRIFEQEPYAGNTFELMEKTNFSIPQENQWTFASAVLFTSTTVIPVGYGFIAPSTSLGRAFVIIYGMIGIPLALVTMADAGKFLSKFVLDFFEESLVIPTIMFVSFLVVYPLLGGIIFNFFTGMSILDAIYFSLTSIFTIGFGDIMPDVGVLSLVAFNIIGVILVTISVEWVAAEAINHVHYMGRQVGRARLLAEKMIHIAQSLSVNKGIGAGMTQLHALAKFGMFAKNSEESLEKKKSFCGCFQSEKYKQKNSLAAFLQNYAFETPTANHQGQPTTVQFIHEQPKIAFEPDLDDEDFQYMDHGVSTDIRASALHLNLYDF</sequence>
<feature type="transmembrane region" description="Helical" evidence="9">
    <location>
        <begin position="208"/>
        <end position="226"/>
    </location>
</feature>
<accession>A0AAF3F900</accession>
<dbReference type="GO" id="GO:0022841">
    <property type="term" value="F:potassium ion leak channel activity"/>
    <property type="evidence" value="ECO:0007669"/>
    <property type="project" value="TreeGrafter"/>
</dbReference>
<feature type="transmembrane region" description="Helical" evidence="9">
    <location>
        <begin position="141"/>
        <end position="159"/>
    </location>
</feature>
<comment type="similarity">
    <text evidence="8">Belongs to the two pore domain potassium channel (TC 1.A.1.8) family.</text>
</comment>
<evidence type="ECO:0000256" key="6">
    <source>
        <dbReference type="ARBA" id="ARBA00023136"/>
    </source>
</evidence>
<evidence type="ECO:0000256" key="3">
    <source>
        <dbReference type="ARBA" id="ARBA00022692"/>
    </source>
</evidence>
<evidence type="ECO:0000256" key="2">
    <source>
        <dbReference type="ARBA" id="ARBA00022448"/>
    </source>
</evidence>
<keyword evidence="4 9" id="KW-1133">Transmembrane helix</keyword>
<organism evidence="11 12">
    <name type="scientific">Mesorhabditis belari</name>
    <dbReference type="NCBI Taxonomy" id="2138241"/>
    <lineage>
        <taxon>Eukaryota</taxon>
        <taxon>Metazoa</taxon>
        <taxon>Ecdysozoa</taxon>
        <taxon>Nematoda</taxon>
        <taxon>Chromadorea</taxon>
        <taxon>Rhabditida</taxon>
        <taxon>Rhabditina</taxon>
        <taxon>Rhabditomorpha</taxon>
        <taxon>Rhabditoidea</taxon>
        <taxon>Rhabditidae</taxon>
        <taxon>Mesorhabditinae</taxon>
        <taxon>Mesorhabditis</taxon>
    </lineage>
</organism>
<feature type="transmembrane region" description="Helical" evidence="9">
    <location>
        <begin position="233"/>
        <end position="257"/>
    </location>
</feature>
<dbReference type="SUPFAM" id="SSF81324">
    <property type="entry name" value="Voltage-gated potassium channels"/>
    <property type="match status" value="2"/>
</dbReference>
<evidence type="ECO:0000313" key="12">
    <source>
        <dbReference type="WBParaSite" id="MBELARI_LOCUS3376.2"/>
    </source>
</evidence>
<dbReference type="Proteomes" id="UP000887575">
    <property type="component" value="Unassembled WGS sequence"/>
</dbReference>
<dbReference type="Pfam" id="PF07885">
    <property type="entry name" value="Ion_trans_2"/>
    <property type="match status" value="2"/>
</dbReference>
<keyword evidence="5 8" id="KW-0406">Ion transport</keyword>
<evidence type="ECO:0000256" key="9">
    <source>
        <dbReference type="SAM" id="Phobius"/>
    </source>
</evidence>
<keyword evidence="6 9" id="KW-0472">Membrane</keyword>
<feature type="domain" description="Potassium channel" evidence="10">
    <location>
        <begin position="110"/>
        <end position="169"/>
    </location>
</feature>
<feature type="transmembrane region" description="Helical" evidence="9">
    <location>
        <begin position="15"/>
        <end position="39"/>
    </location>
</feature>
<dbReference type="PANTHER" id="PTHR11003:SF288">
    <property type="entry name" value="POTASSIUM CHANNEL DOMAIN-CONTAINING PROTEIN"/>
    <property type="match status" value="1"/>
</dbReference>
<evidence type="ECO:0000256" key="5">
    <source>
        <dbReference type="ARBA" id="ARBA00023065"/>
    </source>
</evidence>
<dbReference type="Gene3D" id="1.10.287.70">
    <property type="match status" value="1"/>
</dbReference>
<evidence type="ECO:0000256" key="7">
    <source>
        <dbReference type="ARBA" id="ARBA00023303"/>
    </source>
</evidence>
<keyword evidence="7 8" id="KW-0407">Ion channel</keyword>
<evidence type="ECO:0000313" key="11">
    <source>
        <dbReference type="Proteomes" id="UP000887575"/>
    </source>
</evidence>
<protein>
    <recommendedName>
        <fullName evidence="10">Potassium channel domain-containing protein</fullName>
    </recommendedName>
</protein>
<keyword evidence="2 8" id="KW-0813">Transport</keyword>
<dbReference type="WBParaSite" id="MBELARI_LOCUS3376.2">
    <property type="protein sequence ID" value="MBELARI_LOCUS3376.2"/>
    <property type="gene ID" value="MBELARI_LOCUS3376"/>
</dbReference>
<dbReference type="GO" id="GO:0015271">
    <property type="term" value="F:outward rectifier potassium channel activity"/>
    <property type="evidence" value="ECO:0007669"/>
    <property type="project" value="TreeGrafter"/>
</dbReference>
<feature type="transmembrane region" description="Helical" evidence="9">
    <location>
        <begin position="180"/>
        <end position="202"/>
    </location>
</feature>
<reference evidence="12" key="1">
    <citation type="submission" date="2024-02" db="UniProtKB">
        <authorList>
            <consortium name="WormBaseParasite"/>
        </authorList>
    </citation>
    <scope>IDENTIFICATION</scope>
</reference>
<evidence type="ECO:0000256" key="4">
    <source>
        <dbReference type="ARBA" id="ARBA00022989"/>
    </source>
</evidence>